<dbReference type="Proteomes" id="UP000198781">
    <property type="component" value="Unassembled WGS sequence"/>
</dbReference>
<protein>
    <submittedName>
        <fullName evidence="1">Uncharacterized protein</fullName>
    </submittedName>
</protein>
<sequence length="87" mass="9319">MTSLPDRCSIRQPGAVALRCCAALVAAACLVGAVGAAPAPWYFWRSKIDGKRVCAQVSPGAGWERDSAPYDGPGCEPRRRVFVIPMR</sequence>
<dbReference type="AlphaFoldDB" id="A0A1G6NXI8"/>
<dbReference type="OrthoDB" id="6089671at2"/>
<dbReference type="EMBL" id="FMZC01000003">
    <property type="protein sequence ID" value="SDC72509.1"/>
    <property type="molecule type" value="Genomic_DNA"/>
</dbReference>
<dbReference type="STRING" id="187868.SAMN05192589_10381"/>
<reference evidence="1 2" key="1">
    <citation type="submission" date="2016-10" db="EMBL/GenBank/DDBJ databases">
        <authorList>
            <person name="de Groot N.N."/>
        </authorList>
    </citation>
    <scope>NUCLEOTIDE SEQUENCE [LARGE SCALE GENOMIC DNA]</scope>
    <source>
        <strain evidence="1 2">DSM 16619</strain>
    </source>
</reference>
<evidence type="ECO:0000313" key="1">
    <source>
        <dbReference type="EMBL" id="SDC72509.1"/>
    </source>
</evidence>
<name>A0A1G6NXI8_9BURK</name>
<gene>
    <name evidence="1" type="ORF">SAMN05192589_10381</name>
</gene>
<dbReference type="RefSeq" id="WP_092741226.1">
    <property type="nucleotide sequence ID" value="NZ_FMZC01000003.1"/>
</dbReference>
<keyword evidence="2" id="KW-1185">Reference proteome</keyword>
<accession>A0A1G6NXI8</accession>
<organism evidence="1 2">
    <name type="scientific">Paracidovorax valerianellae</name>
    <dbReference type="NCBI Taxonomy" id="187868"/>
    <lineage>
        <taxon>Bacteria</taxon>
        <taxon>Pseudomonadati</taxon>
        <taxon>Pseudomonadota</taxon>
        <taxon>Betaproteobacteria</taxon>
        <taxon>Burkholderiales</taxon>
        <taxon>Comamonadaceae</taxon>
        <taxon>Paracidovorax</taxon>
    </lineage>
</organism>
<evidence type="ECO:0000313" key="2">
    <source>
        <dbReference type="Proteomes" id="UP000198781"/>
    </source>
</evidence>
<proteinExistence type="predicted"/>